<keyword evidence="2" id="KW-1185">Reference proteome</keyword>
<accession>A0ABN0G561</accession>
<gene>
    <name evidence="1" type="ORF">A33K_15359</name>
</gene>
<dbReference type="EMBL" id="JH692063">
    <property type="protein sequence ID" value="EIP87342.1"/>
    <property type="molecule type" value="Genomic_DNA"/>
</dbReference>
<evidence type="ECO:0000313" key="1">
    <source>
        <dbReference type="EMBL" id="EIP87342.1"/>
    </source>
</evidence>
<evidence type="ECO:0000313" key="2">
    <source>
        <dbReference type="Proteomes" id="UP000004682"/>
    </source>
</evidence>
<organism evidence="1 2">
    <name type="scientific">Burkholderia humptydooensis MSMB43</name>
    <dbReference type="NCBI Taxonomy" id="441157"/>
    <lineage>
        <taxon>Bacteria</taxon>
        <taxon>Pseudomonadati</taxon>
        <taxon>Pseudomonadota</taxon>
        <taxon>Betaproteobacteria</taxon>
        <taxon>Burkholderiales</taxon>
        <taxon>Burkholderiaceae</taxon>
        <taxon>Burkholderia</taxon>
        <taxon>pseudomallei group</taxon>
    </lineage>
</organism>
<name>A0ABN0G561_9BURK</name>
<dbReference type="Proteomes" id="UP000004682">
    <property type="component" value="Unassembled WGS sequence"/>
</dbReference>
<reference evidence="2" key="1">
    <citation type="journal article" date="2012" name="J. Bacteriol.">
        <title>Revised Genome Sequence of Burkholderia thailandensis MSMB43 with Improved Annotation.</title>
        <authorList>
            <person name="Zhuo Y."/>
            <person name="Liu L."/>
            <person name="Wang Q."/>
            <person name="Liu X."/>
            <person name="Ren B."/>
            <person name="Liu M."/>
            <person name="Ni P."/>
            <person name="Cheng Y.Q."/>
            <person name="Zhang L."/>
        </authorList>
    </citation>
    <scope>NUCLEOTIDE SEQUENCE [LARGE SCALE GENOMIC DNA]</scope>
    <source>
        <strain evidence="2">MSMB43</strain>
    </source>
</reference>
<sequence length="59" mass="6641">MHRQAGLTSRMETDGPARAYSSGFYRDGCCRHCMPAQKNIEFTSELTDGNDSKSESVYF</sequence>
<proteinExistence type="predicted"/>
<protein>
    <submittedName>
        <fullName evidence="1">Uncharacterized protein</fullName>
    </submittedName>
</protein>